<accession>A0A4D4MBJ0</accession>
<dbReference type="PANTHER" id="PTHR46696">
    <property type="entry name" value="P450, PUTATIVE (EUROFUNG)-RELATED"/>
    <property type="match status" value="1"/>
</dbReference>
<dbReference type="Pfam" id="PF00067">
    <property type="entry name" value="p450"/>
    <property type="match status" value="1"/>
</dbReference>
<dbReference type="PANTHER" id="PTHR46696:SF1">
    <property type="entry name" value="CYTOCHROME P450 YJIB-RELATED"/>
    <property type="match status" value="1"/>
</dbReference>
<dbReference type="GO" id="GO:0016705">
    <property type="term" value="F:oxidoreductase activity, acting on paired donors, with incorporation or reduction of molecular oxygen"/>
    <property type="evidence" value="ECO:0007669"/>
    <property type="project" value="InterPro"/>
</dbReference>
<reference evidence="3 4" key="1">
    <citation type="submission" date="2019-04" db="EMBL/GenBank/DDBJ databases">
        <title>Draft genome sequences of Streptomyces avermitilis ATCC 31267.</title>
        <authorList>
            <person name="Komaki H."/>
            <person name="Tamura T."/>
            <person name="Hosoyama A."/>
        </authorList>
    </citation>
    <scope>NUCLEOTIDE SEQUENCE [LARGE SCALE GENOMIC DNA]</scope>
    <source>
        <strain evidence="3 4">ATCC 31267</strain>
    </source>
</reference>
<dbReference type="InterPro" id="IPR001128">
    <property type="entry name" value="Cyt_P450"/>
</dbReference>
<dbReference type="GO" id="GO:0005506">
    <property type="term" value="F:iron ion binding"/>
    <property type="evidence" value="ECO:0007669"/>
    <property type="project" value="InterPro"/>
</dbReference>
<reference evidence="2 5" key="2">
    <citation type="submission" date="2019-04" db="EMBL/GenBank/DDBJ databases">
        <title>Draft genome sequences of Streptomyces avermitilis NBRC 14893.</title>
        <authorList>
            <person name="Komaki H."/>
            <person name="Tamura T."/>
            <person name="Hosoyama A."/>
        </authorList>
    </citation>
    <scope>NUCLEOTIDE SEQUENCE [LARGE SCALE GENOMIC DNA]</scope>
    <source>
        <strain evidence="2 5">NBRC 14893</strain>
    </source>
</reference>
<dbReference type="SUPFAM" id="SSF48264">
    <property type="entry name" value="Cytochrome P450"/>
    <property type="match status" value="1"/>
</dbReference>
<dbReference type="Proteomes" id="UP000299211">
    <property type="component" value="Unassembled WGS sequence"/>
</dbReference>
<dbReference type="STRING" id="33903.AQJ43_29045"/>
<dbReference type="GO" id="GO:0020037">
    <property type="term" value="F:heme binding"/>
    <property type="evidence" value="ECO:0007669"/>
    <property type="project" value="InterPro"/>
</dbReference>
<sequence>MSATAIDLDDLDLFVSGDPHAAWARLRREAPLHWNAGPDGTGHGALTRYADVETIRAGDTVTLWNAPANRDPDAFAEPDRLDLGRTPDQHLAFGVAHHRCVGMGAARREIALLTEEIVRRGLRCEIPGPVRRPRSNFMPGITHLPVTVTDVW</sequence>
<dbReference type="AlphaFoldDB" id="A0A4D4MBJ0"/>
<gene>
    <name evidence="2" type="ORF">SAV14893_085870</name>
    <name evidence="3" type="ORF">SAV31267_089270</name>
</gene>
<evidence type="ECO:0008006" key="6">
    <source>
        <dbReference type="Google" id="ProtNLM"/>
    </source>
</evidence>
<dbReference type="PRINTS" id="PR00359">
    <property type="entry name" value="BP450"/>
</dbReference>
<proteinExistence type="inferred from homology"/>
<evidence type="ECO:0000313" key="4">
    <source>
        <dbReference type="Proteomes" id="UP000299211"/>
    </source>
</evidence>
<dbReference type="EMBL" id="BJHY01000002">
    <property type="protein sequence ID" value="GDY79442.1"/>
    <property type="molecule type" value="Genomic_DNA"/>
</dbReference>
<comment type="similarity">
    <text evidence="1">Belongs to the cytochrome P450 family.</text>
</comment>
<dbReference type="Proteomes" id="UP000302139">
    <property type="component" value="Unassembled WGS sequence"/>
</dbReference>
<dbReference type="Gene3D" id="1.10.630.10">
    <property type="entry name" value="Cytochrome P450"/>
    <property type="match status" value="2"/>
</dbReference>
<evidence type="ECO:0000313" key="2">
    <source>
        <dbReference type="EMBL" id="GDY69194.1"/>
    </source>
</evidence>
<dbReference type="GO" id="GO:0004497">
    <property type="term" value="F:monooxygenase activity"/>
    <property type="evidence" value="ECO:0007669"/>
    <property type="project" value="InterPro"/>
</dbReference>
<name>A0A4D4MBJ0_STRAX</name>
<evidence type="ECO:0000256" key="1">
    <source>
        <dbReference type="ARBA" id="ARBA00010617"/>
    </source>
</evidence>
<evidence type="ECO:0000313" key="3">
    <source>
        <dbReference type="EMBL" id="GDY79442.1"/>
    </source>
</evidence>
<comment type="caution">
    <text evidence="2">The sequence shown here is derived from an EMBL/GenBank/DDBJ whole genome shotgun (WGS) entry which is preliminary data.</text>
</comment>
<evidence type="ECO:0000313" key="5">
    <source>
        <dbReference type="Proteomes" id="UP000302139"/>
    </source>
</evidence>
<organism evidence="2 5">
    <name type="scientific">Streptomyces avermitilis</name>
    <dbReference type="NCBI Taxonomy" id="33903"/>
    <lineage>
        <taxon>Bacteria</taxon>
        <taxon>Bacillati</taxon>
        <taxon>Actinomycetota</taxon>
        <taxon>Actinomycetes</taxon>
        <taxon>Kitasatosporales</taxon>
        <taxon>Streptomycetaceae</taxon>
        <taxon>Streptomyces</taxon>
    </lineage>
</organism>
<dbReference type="InterPro" id="IPR036396">
    <property type="entry name" value="Cyt_P450_sf"/>
</dbReference>
<dbReference type="EMBL" id="BJHX01000002">
    <property type="protein sequence ID" value="GDY69194.1"/>
    <property type="molecule type" value="Genomic_DNA"/>
</dbReference>
<dbReference type="InterPro" id="IPR002397">
    <property type="entry name" value="Cyt_P450_B"/>
</dbReference>
<protein>
    <recommendedName>
        <fullName evidence="6">Cytochrome P450</fullName>
    </recommendedName>
</protein>